<dbReference type="GeneID" id="24573253"/>
<reference evidence="5" key="1">
    <citation type="journal article" date="2015" name="J. Eukaryot. Microbiol.">
        <title>Chloroplast Genome Evolution in the Euglenaceae.</title>
        <authorList>
            <person name="Bennett M.S."/>
            <person name="Triemer R.E."/>
        </authorList>
    </citation>
    <scope>NUCLEOTIDE SEQUENCE</scope>
    <source>
        <strain evidence="5">UTEX 373</strain>
    </source>
</reference>
<keyword evidence="4" id="KW-0694">RNA-binding</keyword>
<dbReference type="SUPFAM" id="SSF54189">
    <property type="entry name" value="Ribosomal proteins S24e, L23 and L15e"/>
    <property type="match status" value="1"/>
</dbReference>
<dbReference type="GO" id="GO:0005840">
    <property type="term" value="C:ribosome"/>
    <property type="evidence" value="ECO:0007669"/>
    <property type="project" value="UniProtKB-KW"/>
</dbReference>
<dbReference type="NCBIfam" id="NF004363">
    <property type="entry name" value="PRK05738.2-4"/>
    <property type="match status" value="1"/>
</dbReference>
<dbReference type="EMBL" id="KP453743">
    <property type="protein sequence ID" value="AKJ83366.1"/>
    <property type="molecule type" value="Genomic_DNA"/>
</dbReference>
<dbReference type="InterPro" id="IPR012678">
    <property type="entry name" value="Ribosomal_uL23/eL15/eS24_sf"/>
</dbReference>
<proteinExistence type="inferred from homology"/>
<dbReference type="InterPro" id="IPR013025">
    <property type="entry name" value="Ribosomal_uL23-like"/>
</dbReference>
<keyword evidence="5" id="KW-0934">Plastid</keyword>
<dbReference type="GO" id="GO:0003735">
    <property type="term" value="F:structural constituent of ribosome"/>
    <property type="evidence" value="ECO:0007669"/>
    <property type="project" value="InterPro"/>
</dbReference>
<sequence length="92" mass="10666">MIDLIDSQVLTEKTNKLLQQNVYVFNVKKDLDKSDVKSIIEQLFNVKVLSVNTYVMSGKKRRLGKFEGYKNVYKRVFVKLSSENVIPFFSGL</sequence>
<dbReference type="AlphaFoldDB" id="A0A0G3F6Y5"/>
<dbReference type="GO" id="GO:0006412">
    <property type="term" value="P:translation"/>
    <property type="evidence" value="ECO:0007669"/>
    <property type="project" value="UniProtKB-UniRule"/>
</dbReference>
<keyword evidence="2 4" id="KW-0689">Ribosomal protein</keyword>
<dbReference type="GO" id="GO:0009507">
    <property type="term" value="C:chloroplast"/>
    <property type="evidence" value="ECO:0007669"/>
    <property type="project" value="UniProtKB-SubCell"/>
</dbReference>
<comment type="similarity">
    <text evidence="1 4">Belongs to the universal ribosomal protein uL23 family.</text>
</comment>
<comment type="subunit">
    <text evidence="4">Part of the 50S ribosomal subunit.</text>
</comment>
<dbReference type="RefSeq" id="YP_009144919.1">
    <property type="nucleotide sequence ID" value="NC_027269.1"/>
</dbReference>
<evidence type="ECO:0000256" key="3">
    <source>
        <dbReference type="ARBA" id="ARBA00023274"/>
    </source>
</evidence>
<keyword evidence="5" id="KW-0150">Chloroplast</keyword>
<keyword evidence="4" id="KW-0699">rRNA-binding</keyword>
<evidence type="ECO:0000256" key="1">
    <source>
        <dbReference type="ARBA" id="ARBA00006700"/>
    </source>
</evidence>
<organism evidence="5">
    <name type="scientific">Euglena anabaena</name>
    <name type="common">Euglenaria anabaena</name>
    <dbReference type="NCBI Taxonomy" id="38273"/>
    <lineage>
        <taxon>Eukaryota</taxon>
        <taxon>Discoba</taxon>
        <taxon>Euglenozoa</taxon>
        <taxon>Euglenida</taxon>
        <taxon>Spirocuta</taxon>
        <taxon>Euglenophyceae</taxon>
        <taxon>Euglenales</taxon>
        <taxon>Euglenaceae</taxon>
        <taxon>Euglenaria</taxon>
    </lineage>
</organism>
<comment type="subcellular location">
    <subcellularLocation>
        <location evidence="4">Plastid</location>
        <location evidence="4">Chloroplast</location>
    </subcellularLocation>
</comment>
<protein>
    <recommendedName>
        <fullName evidence="4">Large ribosomal subunit protein uL23c</fullName>
    </recommendedName>
</protein>
<dbReference type="GO" id="GO:0019843">
    <property type="term" value="F:rRNA binding"/>
    <property type="evidence" value="ECO:0007669"/>
    <property type="project" value="UniProtKB-UniRule"/>
</dbReference>
<dbReference type="InterPro" id="IPR012677">
    <property type="entry name" value="Nucleotide-bd_a/b_plait_sf"/>
</dbReference>
<evidence type="ECO:0000256" key="2">
    <source>
        <dbReference type="ARBA" id="ARBA00022980"/>
    </source>
</evidence>
<evidence type="ECO:0000313" key="5">
    <source>
        <dbReference type="EMBL" id="AKJ83366.1"/>
    </source>
</evidence>
<keyword evidence="3 4" id="KW-0687">Ribonucleoprotein</keyword>
<dbReference type="HAMAP" id="MF_01369_B">
    <property type="entry name" value="Ribosomal_uL23_B"/>
    <property type="match status" value="1"/>
</dbReference>
<dbReference type="Gene3D" id="3.30.70.330">
    <property type="match status" value="1"/>
</dbReference>
<gene>
    <name evidence="4 5" type="primary">rpl23</name>
</gene>
<name>A0A0G3F6Y5_EUGAN</name>
<evidence type="ECO:0000256" key="4">
    <source>
        <dbReference type="HAMAP-Rule" id="MF_01369"/>
    </source>
</evidence>
<accession>A0A0G3F6Y5</accession>
<dbReference type="Pfam" id="PF00276">
    <property type="entry name" value="Ribosomal_L23"/>
    <property type="match status" value="1"/>
</dbReference>
<comment type="function">
    <text evidence="4">Binds to 23S rRNA.</text>
</comment>
<geneLocation type="chloroplast" evidence="5"/>
<dbReference type="GO" id="GO:1990904">
    <property type="term" value="C:ribonucleoprotein complex"/>
    <property type="evidence" value="ECO:0007669"/>
    <property type="project" value="UniProtKB-KW"/>
</dbReference>